<proteinExistence type="predicted"/>
<gene>
    <name evidence="2" type="ORF">ENI26_07190</name>
</gene>
<organism evidence="2">
    <name type="scientific">Methylophaga aminisulfidivorans</name>
    <dbReference type="NCBI Taxonomy" id="230105"/>
    <lineage>
        <taxon>Bacteria</taxon>
        <taxon>Pseudomonadati</taxon>
        <taxon>Pseudomonadota</taxon>
        <taxon>Gammaproteobacteria</taxon>
        <taxon>Thiotrichales</taxon>
        <taxon>Piscirickettsiaceae</taxon>
        <taxon>Methylophaga</taxon>
    </lineage>
</organism>
<evidence type="ECO:0000313" key="2">
    <source>
        <dbReference type="EMBL" id="HEC74142.1"/>
    </source>
</evidence>
<feature type="non-terminal residue" evidence="2">
    <location>
        <position position="1"/>
    </location>
</feature>
<dbReference type="Proteomes" id="UP000886384">
    <property type="component" value="Unassembled WGS sequence"/>
</dbReference>
<feature type="domain" description="BRCT" evidence="1">
    <location>
        <begin position="1"/>
        <end position="44"/>
    </location>
</feature>
<comment type="caution">
    <text evidence="2">The sequence shown here is derived from an EMBL/GenBank/DDBJ whole genome shotgun (WGS) entry which is preliminary data.</text>
</comment>
<dbReference type="InterPro" id="IPR036420">
    <property type="entry name" value="BRCT_dom_sf"/>
</dbReference>
<dbReference type="EMBL" id="DRHY01000158">
    <property type="protein sequence ID" value="HEC74142.1"/>
    <property type="molecule type" value="Genomic_DNA"/>
</dbReference>
<reference evidence="2" key="1">
    <citation type="journal article" date="2020" name="mSystems">
        <title>Genome- and Community-Level Interaction Insights into Carbon Utilization and Element Cycling Functions of Hydrothermarchaeota in Hydrothermal Sediment.</title>
        <authorList>
            <person name="Zhou Z."/>
            <person name="Liu Y."/>
            <person name="Xu W."/>
            <person name="Pan J."/>
            <person name="Luo Z.H."/>
            <person name="Li M."/>
        </authorList>
    </citation>
    <scope>NUCLEOTIDE SEQUENCE [LARGE SCALE GENOMIC DNA]</scope>
    <source>
        <strain evidence="2">HyVt-380</strain>
    </source>
</reference>
<dbReference type="InterPro" id="IPR001357">
    <property type="entry name" value="BRCT_dom"/>
</dbReference>
<dbReference type="AlphaFoldDB" id="A0A7C1VQF5"/>
<sequence>AKVSGSVSKNTDYVVAGAEAGSKLTKAESLGIAIVDETTMQQWFNQESP</sequence>
<name>A0A7C1VQF5_9GAMM</name>
<evidence type="ECO:0000259" key="1">
    <source>
        <dbReference type="PROSITE" id="PS50172"/>
    </source>
</evidence>
<protein>
    <recommendedName>
        <fullName evidence="1">BRCT domain-containing protein</fullName>
    </recommendedName>
</protein>
<dbReference type="PROSITE" id="PS50172">
    <property type="entry name" value="BRCT"/>
    <property type="match status" value="1"/>
</dbReference>
<dbReference type="SUPFAM" id="SSF52113">
    <property type="entry name" value="BRCT domain"/>
    <property type="match status" value="1"/>
</dbReference>
<dbReference type="Gene3D" id="3.40.50.10190">
    <property type="entry name" value="BRCT domain"/>
    <property type="match status" value="1"/>
</dbReference>
<dbReference type="Pfam" id="PF00533">
    <property type="entry name" value="BRCT"/>
    <property type="match status" value="1"/>
</dbReference>
<accession>A0A7C1VQF5</accession>